<dbReference type="SUPFAM" id="SSF160631">
    <property type="entry name" value="SMI1/KNR4-like"/>
    <property type="match status" value="1"/>
</dbReference>
<reference evidence="2 3" key="1">
    <citation type="submission" date="2024-04" db="EMBL/GenBank/DDBJ databases">
        <title>draft genome sequnece of Paenibacillus filicis.</title>
        <authorList>
            <person name="Kim D.-U."/>
        </authorList>
    </citation>
    <scope>NUCLEOTIDE SEQUENCE [LARGE SCALE GENOMIC DNA]</scope>
    <source>
        <strain evidence="2 3">KACC14197</strain>
    </source>
</reference>
<dbReference type="Proteomes" id="UP001469365">
    <property type="component" value="Unassembled WGS sequence"/>
</dbReference>
<dbReference type="InterPro" id="IPR018958">
    <property type="entry name" value="Knr4/Smi1-like_dom"/>
</dbReference>
<organism evidence="2 3">
    <name type="scientific">Paenibacillus filicis</name>
    <dbReference type="NCBI Taxonomy" id="669464"/>
    <lineage>
        <taxon>Bacteria</taxon>
        <taxon>Bacillati</taxon>
        <taxon>Bacillota</taxon>
        <taxon>Bacilli</taxon>
        <taxon>Bacillales</taxon>
        <taxon>Paenibacillaceae</taxon>
        <taxon>Paenibacillus</taxon>
    </lineage>
</organism>
<evidence type="ECO:0000313" key="3">
    <source>
        <dbReference type="Proteomes" id="UP001469365"/>
    </source>
</evidence>
<proteinExistence type="predicted"/>
<comment type="caution">
    <text evidence="2">The sequence shown here is derived from an EMBL/GenBank/DDBJ whole genome shotgun (WGS) entry which is preliminary data.</text>
</comment>
<name>A0ABU9DQF4_9BACL</name>
<evidence type="ECO:0000259" key="1">
    <source>
        <dbReference type="Pfam" id="PF09346"/>
    </source>
</evidence>
<gene>
    <name evidence="2" type="ORF">WMW72_21240</name>
</gene>
<dbReference type="RefSeq" id="WP_341417575.1">
    <property type="nucleotide sequence ID" value="NZ_JBBPCC010000014.1"/>
</dbReference>
<accession>A0ABU9DQF4</accession>
<keyword evidence="3" id="KW-1185">Reference proteome</keyword>
<dbReference type="Gene3D" id="3.40.1580.10">
    <property type="entry name" value="SMI1/KNR4-like"/>
    <property type="match status" value="1"/>
</dbReference>
<feature type="domain" description="Knr4/Smi1-like" evidence="1">
    <location>
        <begin position="30"/>
        <end position="134"/>
    </location>
</feature>
<evidence type="ECO:0000313" key="2">
    <source>
        <dbReference type="EMBL" id="MEK8130437.1"/>
    </source>
</evidence>
<dbReference type="InterPro" id="IPR037883">
    <property type="entry name" value="Knr4/Smi1-like_sf"/>
</dbReference>
<sequence length="166" mass="18994">MDLKQLIDEIKLTYSCNVHPSRGIPRIEENYYLPRDLKEFYSLCGGIQLFQGSDYAVNIVGPEEFVPANPVIVGERCSEDITSDWYIIADNGSGEYLTIDLNGKRIGRCYDSFIDRHGIVGECSIIAFSFMELLGRLFENKGNYWYWLESSFDSLGDAYDDIKKVE</sequence>
<dbReference type="EMBL" id="JBBPCC010000014">
    <property type="protein sequence ID" value="MEK8130437.1"/>
    <property type="molecule type" value="Genomic_DNA"/>
</dbReference>
<dbReference type="Pfam" id="PF09346">
    <property type="entry name" value="SMI1_KNR4"/>
    <property type="match status" value="1"/>
</dbReference>
<protein>
    <submittedName>
        <fullName evidence="2">SMI1/KNR4 family protein</fullName>
    </submittedName>
</protein>